<dbReference type="Proteomes" id="UP000276215">
    <property type="component" value="Unassembled WGS sequence"/>
</dbReference>
<proteinExistence type="predicted"/>
<organism evidence="1 2">
    <name type="scientific">Choiromyces venosus 120613-1</name>
    <dbReference type="NCBI Taxonomy" id="1336337"/>
    <lineage>
        <taxon>Eukaryota</taxon>
        <taxon>Fungi</taxon>
        <taxon>Dikarya</taxon>
        <taxon>Ascomycota</taxon>
        <taxon>Pezizomycotina</taxon>
        <taxon>Pezizomycetes</taxon>
        <taxon>Pezizales</taxon>
        <taxon>Tuberaceae</taxon>
        <taxon>Choiromyces</taxon>
    </lineage>
</organism>
<keyword evidence="2" id="KW-1185">Reference proteome</keyword>
<dbReference type="EMBL" id="ML120471">
    <property type="protein sequence ID" value="RPA92521.1"/>
    <property type="molecule type" value="Genomic_DNA"/>
</dbReference>
<evidence type="ECO:0000313" key="1">
    <source>
        <dbReference type="EMBL" id="RPA92521.1"/>
    </source>
</evidence>
<name>A0A3N4J799_9PEZI</name>
<reference evidence="1 2" key="1">
    <citation type="journal article" date="2018" name="Nat. Ecol. Evol.">
        <title>Pezizomycetes genomes reveal the molecular basis of ectomycorrhizal truffle lifestyle.</title>
        <authorList>
            <person name="Murat C."/>
            <person name="Payen T."/>
            <person name="Noel B."/>
            <person name="Kuo A."/>
            <person name="Morin E."/>
            <person name="Chen J."/>
            <person name="Kohler A."/>
            <person name="Krizsan K."/>
            <person name="Balestrini R."/>
            <person name="Da Silva C."/>
            <person name="Montanini B."/>
            <person name="Hainaut M."/>
            <person name="Levati E."/>
            <person name="Barry K.W."/>
            <person name="Belfiori B."/>
            <person name="Cichocki N."/>
            <person name="Clum A."/>
            <person name="Dockter R.B."/>
            <person name="Fauchery L."/>
            <person name="Guy J."/>
            <person name="Iotti M."/>
            <person name="Le Tacon F."/>
            <person name="Lindquist E.A."/>
            <person name="Lipzen A."/>
            <person name="Malagnac F."/>
            <person name="Mello A."/>
            <person name="Molinier V."/>
            <person name="Miyauchi S."/>
            <person name="Poulain J."/>
            <person name="Riccioni C."/>
            <person name="Rubini A."/>
            <person name="Sitrit Y."/>
            <person name="Splivallo R."/>
            <person name="Traeger S."/>
            <person name="Wang M."/>
            <person name="Zifcakova L."/>
            <person name="Wipf D."/>
            <person name="Zambonelli A."/>
            <person name="Paolocci F."/>
            <person name="Nowrousian M."/>
            <person name="Ottonello S."/>
            <person name="Baldrian P."/>
            <person name="Spatafora J.W."/>
            <person name="Henrissat B."/>
            <person name="Nagy L.G."/>
            <person name="Aury J.M."/>
            <person name="Wincker P."/>
            <person name="Grigoriev I.V."/>
            <person name="Bonfante P."/>
            <person name="Martin F.M."/>
        </authorList>
    </citation>
    <scope>NUCLEOTIDE SEQUENCE [LARGE SCALE GENOMIC DNA]</scope>
    <source>
        <strain evidence="1 2">120613-1</strain>
    </source>
</reference>
<protein>
    <submittedName>
        <fullName evidence="1">Uncharacterized protein</fullName>
    </submittedName>
</protein>
<gene>
    <name evidence="1" type="ORF">L873DRAFT_1817509</name>
</gene>
<sequence length="50" mass="5723">YRKIWSLVNWPGLGLFGMDQVSEIDVGPNISSFQNSQKLSFLSTRDFEKS</sequence>
<accession>A0A3N4J799</accession>
<dbReference type="AlphaFoldDB" id="A0A3N4J799"/>
<feature type="non-terminal residue" evidence="1">
    <location>
        <position position="1"/>
    </location>
</feature>
<evidence type="ECO:0000313" key="2">
    <source>
        <dbReference type="Proteomes" id="UP000276215"/>
    </source>
</evidence>